<feature type="transmembrane region" description="Helical" evidence="1">
    <location>
        <begin position="28"/>
        <end position="49"/>
    </location>
</feature>
<name>A0A3A4KGI3_9NOCA</name>
<keyword evidence="1" id="KW-0812">Transmembrane</keyword>
<feature type="transmembrane region" description="Helical" evidence="1">
    <location>
        <begin position="205"/>
        <end position="225"/>
    </location>
</feature>
<comment type="caution">
    <text evidence="2">The sequence shown here is derived from an EMBL/GenBank/DDBJ whole genome shotgun (WGS) entry which is preliminary data.</text>
</comment>
<protein>
    <submittedName>
        <fullName evidence="2">ABC transporter permease</fullName>
    </submittedName>
</protein>
<sequence length="260" mass="25906">MTDLIPADLLPAAHSEIRRVVGLRWPRVLAVALIAGAGVVNIGFAVTAGHADPKGQPATGTATIGLYLALAATALAAAIFGALGSGGEYRYGTLATAAQFIPNRDRLVTAKFAVTVGAALAVAALVEVIGGGLLLGLGRGKFPVWGNLIGAFGGGLLAVVCWAVIGTALGMLVRTASGAVTMLLGWLVVVEPLVWLVAGKAGAGGVVALLPGSATIGTVAVGSFAKSPLIAPTPAAIVVLVCWAAAMATGAWWTVRRGEM</sequence>
<reference evidence="2 3" key="1">
    <citation type="submission" date="2018-09" db="EMBL/GenBank/DDBJ databases">
        <title>YIM PH21274 draft genome.</title>
        <authorList>
            <person name="Miao C."/>
        </authorList>
    </citation>
    <scope>NUCLEOTIDE SEQUENCE [LARGE SCALE GENOMIC DNA]</scope>
    <source>
        <strain evidence="2 3">YIM PH 21724</strain>
    </source>
</reference>
<feature type="transmembrane region" description="Helical" evidence="1">
    <location>
        <begin position="231"/>
        <end position="255"/>
    </location>
</feature>
<dbReference type="EMBL" id="QZFU01000006">
    <property type="protein sequence ID" value="RJO80019.1"/>
    <property type="molecule type" value="Genomic_DNA"/>
</dbReference>
<evidence type="ECO:0000313" key="3">
    <source>
        <dbReference type="Proteomes" id="UP000266677"/>
    </source>
</evidence>
<feature type="transmembrane region" description="Helical" evidence="1">
    <location>
        <begin position="112"/>
        <end position="136"/>
    </location>
</feature>
<feature type="transmembrane region" description="Helical" evidence="1">
    <location>
        <begin position="148"/>
        <end position="173"/>
    </location>
</feature>
<feature type="transmembrane region" description="Helical" evidence="1">
    <location>
        <begin position="179"/>
        <end position="198"/>
    </location>
</feature>
<dbReference type="OrthoDB" id="4551971at2"/>
<dbReference type="Proteomes" id="UP000266677">
    <property type="component" value="Unassembled WGS sequence"/>
</dbReference>
<keyword evidence="1" id="KW-1133">Transmembrane helix</keyword>
<evidence type="ECO:0000313" key="2">
    <source>
        <dbReference type="EMBL" id="RJO80019.1"/>
    </source>
</evidence>
<accession>A0A3A4KGI3</accession>
<dbReference type="AlphaFoldDB" id="A0A3A4KGI3"/>
<keyword evidence="3" id="KW-1185">Reference proteome</keyword>
<keyword evidence="1" id="KW-0472">Membrane</keyword>
<proteinExistence type="predicted"/>
<feature type="transmembrane region" description="Helical" evidence="1">
    <location>
        <begin position="61"/>
        <end position="83"/>
    </location>
</feature>
<dbReference type="RefSeq" id="WP_120037247.1">
    <property type="nucleotide sequence ID" value="NZ_QZFU01000006.1"/>
</dbReference>
<organism evidence="2 3">
    <name type="scientific">Nocardia panacis</name>
    <dbReference type="NCBI Taxonomy" id="2340916"/>
    <lineage>
        <taxon>Bacteria</taxon>
        <taxon>Bacillati</taxon>
        <taxon>Actinomycetota</taxon>
        <taxon>Actinomycetes</taxon>
        <taxon>Mycobacteriales</taxon>
        <taxon>Nocardiaceae</taxon>
        <taxon>Nocardia</taxon>
    </lineage>
</organism>
<gene>
    <name evidence="2" type="ORF">D5S18_01870</name>
</gene>
<evidence type="ECO:0000256" key="1">
    <source>
        <dbReference type="SAM" id="Phobius"/>
    </source>
</evidence>